<dbReference type="GO" id="GO:0016301">
    <property type="term" value="F:kinase activity"/>
    <property type="evidence" value="ECO:0007669"/>
    <property type="project" value="UniProtKB-KW"/>
</dbReference>
<evidence type="ECO:0000256" key="5">
    <source>
        <dbReference type="ARBA" id="ARBA00022842"/>
    </source>
</evidence>
<keyword evidence="3" id="KW-0479">Metal-binding</keyword>
<dbReference type="Gene3D" id="3.30.1110.20">
    <property type="match status" value="1"/>
</dbReference>
<evidence type="ECO:0000313" key="8">
    <source>
        <dbReference type="Proteomes" id="UP000282323"/>
    </source>
</evidence>
<evidence type="ECO:0000256" key="4">
    <source>
        <dbReference type="ARBA" id="ARBA00022777"/>
    </source>
</evidence>
<dbReference type="InterPro" id="IPR029056">
    <property type="entry name" value="Ribokinase-like"/>
</dbReference>
<dbReference type="Gene3D" id="3.40.1190.20">
    <property type="match status" value="1"/>
</dbReference>
<proteinExistence type="predicted"/>
<keyword evidence="4 7" id="KW-0418">Kinase</keyword>
<evidence type="ECO:0000256" key="6">
    <source>
        <dbReference type="ARBA" id="ARBA00023152"/>
    </source>
</evidence>
<protein>
    <submittedName>
        <fullName evidence="7">Phosphofructokinase</fullName>
    </submittedName>
</protein>
<evidence type="ECO:0000313" key="7">
    <source>
        <dbReference type="EMBL" id="RQG95501.1"/>
    </source>
</evidence>
<keyword evidence="1" id="KW-0963">Cytoplasm</keyword>
<accession>A0A3N6MIJ9</accession>
<keyword evidence="5" id="KW-0460">Magnesium</keyword>
<evidence type="ECO:0000256" key="1">
    <source>
        <dbReference type="ARBA" id="ARBA00022490"/>
    </source>
</evidence>
<dbReference type="RefSeq" id="WP_124195216.1">
    <property type="nucleotide sequence ID" value="NZ_REGA01000005.1"/>
</dbReference>
<reference evidence="7 8" key="1">
    <citation type="submission" date="2018-10" db="EMBL/GenBank/DDBJ databases">
        <title>Natrarchaeobius chitinivorans gen. nov., sp. nov., and Natrarchaeobius haloalkaliphilus sp. nov., alkaliphilic, chitin-utilizing haloarchaea from hypersaline alkaline lakes.</title>
        <authorList>
            <person name="Sorokin D.Y."/>
            <person name="Elcheninov A.G."/>
            <person name="Kostrikina N.A."/>
            <person name="Bale N.J."/>
            <person name="Sinninghe Damste J.S."/>
            <person name="Khijniak T.V."/>
            <person name="Kublanov I.V."/>
            <person name="Toshchakov S.V."/>
        </authorList>
    </citation>
    <scope>NUCLEOTIDE SEQUENCE [LARGE SCALE GENOMIC DNA]</scope>
    <source>
        <strain evidence="7 8">AArcht4T</strain>
    </source>
</reference>
<organism evidence="7 8">
    <name type="scientific">Natrarchaeobius chitinivorans</name>
    <dbReference type="NCBI Taxonomy" id="1679083"/>
    <lineage>
        <taxon>Archaea</taxon>
        <taxon>Methanobacteriati</taxon>
        <taxon>Methanobacteriota</taxon>
        <taxon>Stenosarchaea group</taxon>
        <taxon>Halobacteria</taxon>
        <taxon>Halobacteriales</taxon>
        <taxon>Natrialbaceae</taxon>
        <taxon>Natrarchaeobius</taxon>
    </lineage>
</organism>
<evidence type="ECO:0000256" key="3">
    <source>
        <dbReference type="ARBA" id="ARBA00022723"/>
    </source>
</evidence>
<dbReference type="SUPFAM" id="SSF53613">
    <property type="entry name" value="Ribokinase-like"/>
    <property type="match status" value="1"/>
</dbReference>
<name>A0A3N6MIJ9_NATCH</name>
<dbReference type="Proteomes" id="UP000282323">
    <property type="component" value="Unassembled WGS sequence"/>
</dbReference>
<keyword evidence="6" id="KW-0324">Glycolysis</keyword>
<dbReference type="OrthoDB" id="85200at2157"/>
<keyword evidence="8" id="KW-1185">Reference proteome</keyword>
<dbReference type="GO" id="GO:0046872">
    <property type="term" value="F:metal ion binding"/>
    <property type="evidence" value="ECO:0007669"/>
    <property type="project" value="UniProtKB-KW"/>
</dbReference>
<evidence type="ECO:0000256" key="2">
    <source>
        <dbReference type="ARBA" id="ARBA00022679"/>
    </source>
</evidence>
<sequence>MAGDHSQLEADVRALDGLPVFVAYNANVDAIVRVDEDLESYLERPPDPGDRHPPSPLASKRNLATAITHTMAAGRGDEVAMTDEFAATLEAELSPDSQQMGGQTGIMTNLVSSLGGAPITYTYLISDRQLSMFDHPDAVTYPMVEDGEVEFVPLREAVNAERTKINWVFEFRVGDELFDVRAIEDTRFIAASRPPEFDLVAGDLDAHVDQVGEAVDGALLAGYHNLTPDHVEEDYEQAHRHARDVIHRLRSGSEDELKIHIEYAVTHDDDLRESIYEWILPEANVVGADTHELTLLHEDAGLGVVDAPPSEETPFEPDEILDHYRMLSALREELGVDCVRLHAMEYHLAVMDSYLPPAAVERGLEFAAVNAATKAALGHIASADDLETGLEYEPSENGKEAIELLADQVGETADGGVLYTPTVAACPNRVVDEPAGTVGIGDIVSSSSFVLELAVANGDEESYGSL</sequence>
<keyword evidence="2" id="KW-0808">Transferase</keyword>
<dbReference type="AlphaFoldDB" id="A0A3N6MIJ9"/>
<dbReference type="Pfam" id="PF04587">
    <property type="entry name" value="ADP_PFK_GK"/>
    <property type="match status" value="1"/>
</dbReference>
<dbReference type="GO" id="GO:0006096">
    <property type="term" value="P:glycolytic process"/>
    <property type="evidence" value="ECO:0007669"/>
    <property type="project" value="UniProtKB-KW"/>
</dbReference>
<dbReference type="GO" id="GO:0016773">
    <property type="term" value="F:phosphotransferase activity, alcohol group as acceptor"/>
    <property type="evidence" value="ECO:0007669"/>
    <property type="project" value="InterPro"/>
</dbReference>
<dbReference type="EMBL" id="REGA01000005">
    <property type="protein sequence ID" value="RQG95501.1"/>
    <property type="molecule type" value="Genomic_DNA"/>
</dbReference>
<dbReference type="PANTHER" id="PTHR21208:SF1">
    <property type="entry name" value="ADP-DEPENDENT GLUCOKINASE"/>
    <property type="match status" value="1"/>
</dbReference>
<dbReference type="PROSITE" id="PS51255">
    <property type="entry name" value="ADPK"/>
    <property type="match status" value="1"/>
</dbReference>
<gene>
    <name evidence="7" type="ORF">EA473_08590</name>
</gene>
<dbReference type="InterPro" id="IPR007666">
    <property type="entry name" value="ADP_PFK/GK"/>
</dbReference>
<dbReference type="PANTHER" id="PTHR21208">
    <property type="entry name" value="ADP-DEPENDENT GLUCOKINASE"/>
    <property type="match status" value="1"/>
</dbReference>
<comment type="caution">
    <text evidence="7">The sequence shown here is derived from an EMBL/GenBank/DDBJ whole genome shotgun (WGS) entry which is preliminary data.</text>
</comment>